<feature type="domain" description="Methyltransferase type 11" evidence="1">
    <location>
        <begin position="7"/>
        <end position="102"/>
    </location>
</feature>
<dbReference type="EMBL" id="UINC01230878">
    <property type="protein sequence ID" value="SVE63182.1"/>
    <property type="molecule type" value="Genomic_DNA"/>
</dbReference>
<evidence type="ECO:0000313" key="2">
    <source>
        <dbReference type="EMBL" id="SVE63182.1"/>
    </source>
</evidence>
<dbReference type="PANTHER" id="PTHR45036">
    <property type="entry name" value="METHYLTRANSFERASE LIKE 7B"/>
    <property type="match status" value="1"/>
</dbReference>
<accession>A0A383F1V1</accession>
<dbReference type="CDD" id="cd02440">
    <property type="entry name" value="AdoMet_MTases"/>
    <property type="match status" value="1"/>
</dbReference>
<reference evidence="2" key="1">
    <citation type="submission" date="2018-05" db="EMBL/GenBank/DDBJ databases">
        <authorList>
            <person name="Lanie J.A."/>
            <person name="Ng W.-L."/>
            <person name="Kazmierczak K.M."/>
            <person name="Andrzejewski T.M."/>
            <person name="Davidsen T.M."/>
            <person name="Wayne K.J."/>
            <person name="Tettelin H."/>
            <person name="Glass J.I."/>
            <person name="Rusch D."/>
            <person name="Podicherti R."/>
            <person name="Tsui H.-C.T."/>
            <person name="Winkler M.E."/>
        </authorList>
    </citation>
    <scope>NUCLEOTIDE SEQUENCE</scope>
</reference>
<dbReference type="InterPro" id="IPR029063">
    <property type="entry name" value="SAM-dependent_MTases_sf"/>
</dbReference>
<organism evidence="2">
    <name type="scientific">marine metagenome</name>
    <dbReference type="NCBI Taxonomy" id="408172"/>
    <lineage>
        <taxon>unclassified sequences</taxon>
        <taxon>metagenomes</taxon>
        <taxon>ecological metagenomes</taxon>
    </lineage>
</organism>
<dbReference type="InterPro" id="IPR013216">
    <property type="entry name" value="Methyltransf_11"/>
</dbReference>
<gene>
    <name evidence="2" type="ORF">METZ01_LOCUS516036</name>
</gene>
<dbReference type="AlphaFoldDB" id="A0A383F1V1"/>
<protein>
    <recommendedName>
        <fullName evidence="1">Methyltransferase type 11 domain-containing protein</fullName>
    </recommendedName>
</protein>
<sequence length="175" mass="20020">EARGHVLELGFGTGHNLPLYTVQVSRLTAVDDHPKMYRLGRIRMDQALVRLHPCRVSAENLPWPENSFDTVVSTFTLCSITKIRQTVAEIFRVLKPGGAFLFLEHGLSKNPRQQKWQHRLNPLQKKLGAGCNLNRNIFHFVLQEPFETLELNRFELEKVPGILGSCYQGMLKKSK</sequence>
<dbReference type="GO" id="GO:0008757">
    <property type="term" value="F:S-adenosylmethionine-dependent methyltransferase activity"/>
    <property type="evidence" value="ECO:0007669"/>
    <property type="project" value="InterPro"/>
</dbReference>
<feature type="non-terminal residue" evidence="2">
    <location>
        <position position="1"/>
    </location>
</feature>
<dbReference type="Pfam" id="PF08241">
    <property type="entry name" value="Methyltransf_11"/>
    <property type="match status" value="1"/>
</dbReference>
<dbReference type="SUPFAM" id="SSF53335">
    <property type="entry name" value="S-adenosyl-L-methionine-dependent methyltransferases"/>
    <property type="match status" value="1"/>
</dbReference>
<name>A0A383F1V1_9ZZZZ</name>
<dbReference type="Gene3D" id="3.40.50.150">
    <property type="entry name" value="Vaccinia Virus protein VP39"/>
    <property type="match status" value="1"/>
</dbReference>
<dbReference type="PANTHER" id="PTHR45036:SF1">
    <property type="entry name" value="METHYLTRANSFERASE LIKE 7A"/>
    <property type="match status" value="1"/>
</dbReference>
<proteinExistence type="predicted"/>
<evidence type="ECO:0000259" key="1">
    <source>
        <dbReference type="Pfam" id="PF08241"/>
    </source>
</evidence>
<dbReference type="InterPro" id="IPR052356">
    <property type="entry name" value="Thiol_S-MT"/>
</dbReference>